<evidence type="ECO:0000313" key="3">
    <source>
        <dbReference type="Proteomes" id="UP001244207"/>
    </source>
</evidence>
<dbReference type="Proteomes" id="UP001244207">
    <property type="component" value="Unassembled WGS sequence"/>
</dbReference>
<name>A0AAD8U9F7_GLOAC</name>
<dbReference type="RefSeq" id="XP_060357704.1">
    <property type="nucleotide sequence ID" value="XM_060509708.1"/>
</dbReference>
<evidence type="ECO:0000256" key="1">
    <source>
        <dbReference type="SAM" id="MobiDB-lite"/>
    </source>
</evidence>
<sequence>MCRAEAEVREGKQGDAEARDESMFRDPSRTTMKLVDASADTCSFVLVEDKMVRSILYGEAGGGDG</sequence>
<evidence type="ECO:0000313" key="2">
    <source>
        <dbReference type="EMBL" id="KAK1705925.1"/>
    </source>
</evidence>
<organism evidence="2 3">
    <name type="scientific">Glomerella acutata</name>
    <name type="common">Colletotrichum acutatum</name>
    <dbReference type="NCBI Taxonomy" id="27357"/>
    <lineage>
        <taxon>Eukaryota</taxon>
        <taxon>Fungi</taxon>
        <taxon>Dikarya</taxon>
        <taxon>Ascomycota</taxon>
        <taxon>Pezizomycotina</taxon>
        <taxon>Sordariomycetes</taxon>
        <taxon>Hypocreomycetidae</taxon>
        <taxon>Glomerellales</taxon>
        <taxon>Glomerellaceae</taxon>
        <taxon>Colletotrichum</taxon>
        <taxon>Colletotrichum acutatum species complex</taxon>
    </lineage>
</organism>
<gene>
    <name evidence="2" type="ORF">BDZ83DRAFT_643958</name>
</gene>
<accession>A0AAD8U9F7</accession>
<keyword evidence="3" id="KW-1185">Reference proteome</keyword>
<protein>
    <submittedName>
        <fullName evidence="2">Uncharacterized protein</fullName>
    </submittedName>
</protein>
<proteinExistence type="predicted"/>
<comment type="caution">
    <text evidence="2">The sequence shown here is derived from an EMBL/GenBank/DDBJ whole genome shotgun (WGS) entry which is preliminary data.</text>
</comment>
<dbReference type="EMBL" id="JAHMHS010000235">
    <property type="protein sequence ID" value="KAK1705925.1"/>
    <property type="molecule type" value="Genomic_DNA"/>
</dbReference>
<dbReference type="AlphaFoldDB" id="A0AAD8U9F7"/>
<dbReference type="GeneID" id="85393607"/>
<reference evidence="2" key="1">
    <citation type="submission" date="2021-12" db="EMBL/GenBank/DDBJ databases">
        <title>Comparative genomics, transcriptomics and evolutionary studies reveal genomic signatures of adaptation to plant cell wall in hemibiotrophic fungi.</title>
        <authorList>
            <consortium name="DOE Joint Genome Institute"/>
            <person name="Baroncelli R."/>
            <person name="Diaz J.F."/>
            <person name="Benocci T."/>
            <person name="Peng M."/>
            <person name="Battaglia E."/>
            <person name="Haridas S."/>
            <person name="Andreopoulos W."/>
            <person name="Labutti K."/>
            <person name="Pangilinan J."/>
            <person name="Floch G.L."/>
            <person name="Makela M.R."/>
            <person name="Henrissat B."/>
            <person name="Grigoriev I.V."/>
            <person name="Crouch J.A."/>
            <person name="De Vries R.P."/>
            <person name="Sukno S.A."/>
            <person name="Thon M.R."/>
        </authorList>
    </citation>
    <scope>NUCLEOTIDE SEQUENCE</scope>
    <source>
        <strain evidence="2">CBS 112980</strain>
    </source>
</reference>
<feature type="region of interest" description="Disordered" evidence="1">
    <location>
        <begin position="1"/>
        <end position="26"/>
    </location>
</feature>